<dbReference type="PROSITE" id="PS00509">
    <property type="entry name" value="RAS_GTPASE_ACTIV_1"/>
    <property type="match status" value="1"/>
</dbReference>
<dbReference type="InterPro" id="IPR001936">
    <property type="entry name" value="RasGAP_dom"/>
</dbReference>
<dbReference type="PANTHER" id="PTHR10194:SF60">
    <property type="entry name" value="RAS GTPASE-ACTIVATING PROTEIN RASKOL"/>
    <property type="match status" value="1"/>
</dbReference>
<dbReference type="Pfam" id="PF00168">
    <property type="entry name" value="C2"/>
    <property type="match status" value="1"/>
</dbReference>
<evidence type="ECO:0000256" key="1">
    <source>
        <dbReference type="ARBA" id="ARBA00022468"/>
    </source>
</evidence>
<dbReference type="VEuPathDB" id="FungiDB:LELG_03711"/>
<dbReference type="SUPFAM" id="SSF48350">
    <property type="entry name" value="GTPase activation domain, GAP"/>
    <property type="match status" value="1"/>
</dbReference>
<dbReference type="STRING" id="379508.A5E274"/>
<accession>A5E274</accession>
<sequence>MTFQSAFHKNIYNKRGTFEGSNFLISTDSVNWLHVKSLSITELGQLFSTDEQENHYLLLQALQSCYVQICPNSQSLNTQRQQQQPQLVHLHLQQLLSTSTLSGRESSTSRRRSRGLGSRKNTNNNKLSSDGNASNNTGNPPEEDPPIIFIKTFENDKLYIKVASKANFGNLISTLIVWQNLKPQGLAKKWYSENKVTNQKSSSSSSPLDGDISSSPHELLVCRFKIYGPLPNKSKNLNIIPGPVAPIYQPKIDDHLYNKWGSENHAQSPHADYNRNNNINEGWFYTMGALNSNGILNFITELDGTLLYSIDIKKIFASEIREVHNSIFNSSNVLFIGQLNELRCNNVIRTTSATSNAAASSTSGASLSSSSSTSTLGGVGGGVGGGSIGGGGGVGGSIVGGGGGSGVIGGFGSASMAADPLSSIFLTRDGKIIPSNNRIFIEFPLHIDLEDWFVGLNYFAKREYIGSFNNEARLLTSDKKKGGINAGAGTGKEEEYMPPPRISDFSKANFRVSKKVTIDIIEAKFDHSSLAAATKSGSTAMGGGKIYAEVRMWGYPWSRTAIVNHTLNPFWKEEFLTNLPISTQMIHIIIKKCAYNDGTSYSANDKVIGTVYVTPDILTKHIKTSSTIMTAHESNGIQVNNSIPLANSSLNNGLNNGLNSALTNNGASTLDIVRLTIYDPSNIPIGKLLLQVNLKEFHILSSPNFKSLEFLLKNGPIDQLVNFFNENVAASEFERISVILLDIFQCLHQEERFFKTLMEMSLSSLGNKLATQSKSTSQNNVFNTLFRGSSIFSKALERYNIRIGQEYLEKVFGDFFAKINKECKNCEVDPRYVKIQERAARKGLLNKDNDLTDLDDLCGSSDDDDDDDGDGNGNGYDSELEREKDERIKKMVEDNYQNLYGYAEEIWHKIYITSNDIPEQIKLQLKNFRTKVELVCEPNDKVTSLNCISAFIFLRFFCPAILNPKLFYLTKNHQTGSTQRTLTLIAKILLNLANRQEFSPHKEPHLVKMNSFLRKHQSEVYDYFDKITGRKNDFNEKILDLSHEVKRFDLGLDETSNELPTTPYLIDKYLRLTELVHLLNYNTVAAQKILNESANASQMGTPFASPLKNIEPTSTKTNHTVSSVSSHAHSQLSELDPIKFGDADDNVGGVGGEGGEGGYGEVDFHLGNLSALPPPNENVYQIGSLEFEKLEFLDLAGDKETEGFIKSLCNGNEEIFSFININISLKDIQMQSTKIMNKINDLETYLENYEFPSNYTSSKTVGDLLWGTFTDDVLDRACLDLTRNVIVSLDYNPVSLFGGGGGGNGGTNSGSNSGGNGASGDGSLHRNHHYHHHHHYGNPNYKFIVDDNALTLLKLKFPENSGTGYGVGHRQTASISSLTLSSKASGRSGRGVGIARSDDSSTNFNNGSNGLDRMRDTLKKWLGRGR</sequence>
<dbReference type="Gene3D" id="1.10.506.10">
    <property type="entry name" value="GTPase Activation - p120gap, domain 1"/>
    <property type="match status" value="1"/>
</dbReference>
<gene>
    <name evidence="5" type="ORF">LELG_03711</name>
</gene>
<dbReference type="InterPro" id="IPR000008">
    <property type="entry name" value="C2_dom"/>
</dbReference>
<dbReference type="HOGENOM" id="CLU_002973_1_0_1"/>
<dbReference type="InterPro" id="IPR039360">
    <property type="entry name" value="Ras_GTPase"/>
</dbReference>
<feature type="region of interest" description="Disordered" evidence="2">
    <location>
        <begin position="856"/>
        <end position="884"/>
    </location>
</feature>
<dbReference type="PANTHER" id="PTHR10194">
    <property type="entry name" value="RAS GTPASE-ACTIVATING PROTEINS"/>
    <property type="match status" value="1"/>
</dbReference>
<evidence type="ECO:0000259" key="4">
    <source>
        <dbReference type="PROSITE" id="PS50018"/>
    </source>
</evidence>
<dbReference type="SMART" id="SM00239">
    <property type="entry name" value="C2"/>
    <property type="match status" value="1"/>
</dbReference>
<evidence type="ECO:0000256" key="2">
    <source>
        <dbReference type="SAM" id="MobiDB-lite"/>
    </source>
</evidence>
<dbReference type="GeneID" id="5231793"/>
<protein>
    <recommendedName>
        <fullName evidence="7">Ras-GAP domain-containing protein</fullName>
    </recommendedName>
</protein>
<evidence type="ECO:0000313" key="6">
    <source>
        <dbReference type="Proteomes" id="UP000001996"/>
    </source>
</evidence>
<dbReference type="Proteomes" id="UP000001996">
    <property type="component" value="Unassembled WGS sequence"/>
</dbReference>
<feature type="region of interest" description="Disordered" evidence="2">
    <location>
        <begin position="1302"/>
        <end position="1332"/>
    </location>
</feature>
<dbReference type="OrthoDB" id="775356at2759"/>
<dbReference type="PROSITE" id="PS50018">
    <property type="entry name" value="RAS_GTPASE_ACTIV_2"/>
    <property type="match status" value="1"/>
</dbReference>
<dbReference type="InParanoid" id="A5E274"/>
<reference evidence="5 6" key="1">
    <citation type="journal article" date="2009" name="Nature">
        <title>Evolution of pathogenicity and sexual reproduction in eight Candida genomes.</title>
        <authorList>
            <person name="Butler G."/>
            <person name="Rasmussen M.D."/>
            <person name="Lin M.F."/>
            <person name="Santos M.A."/>
            <person name="Sakthikumar S."/>
            <person name="Munro C.A."/>
            <person name="Rheinbay E."/>
            <person name="Grabherr M."/>
            <person name="Forche A."/>
            <person name="Reedy J.L."/>
            <person name="Agrafioti I."/>
            <person name="Arnaud M.B."/>
            <person name="Bates S."/>
            <person name="Brown A.J."/>
            <person name="Brunke S."/>
            <person name="Costanzo M.C."/>
            <person name="Fitzpatrick D.A."/>
            <person name="de Groot P.W."/>
            <person name="Harris D."/>
            <person name="Hoyer L.L."/>
            <person name="Hube B."/>
            <person name="Klis F.M."/>
            <person name="Kodira C."/>
            <person name="Lennard N."/>
            <person name="Logue M.E."/>
            <person name="Martin R."/>
            <person name="Neiman A.M."/>
            <person name="Nikolaou E."/>
            <person name="Quail M.A."/>
            <person name="Quinn J."/>
            <person name="Santos M.C."/>
            <person name="Schmitzberger F.F."/>
            <person name="Sherlock G."/>
            <person name="Shah P."/>
            <person name="Silverstein K.A."/>
            <person name="Skrzypek M.S."/>
            <person name="Soll D."/>
            <person name="Staggs R."/>
            <person name="Stansfield I."/>
            <person name="Stumpf M.P."/>
            <person name="Sudbery P.E."/>
            <person name="Srikantha T."/>
            <person name="Zeng Q."/>
            <person name="Berman J."/>
            <person name="Berriman M."/>
            <person name="Heitman J."/>
            <person name="Gow N.A."/>
            <person name="Lorenz M.C."/>
            <person name="Birren B.W."/>
            <person name="Kellis M."/>
            <person name="Cuomo C.A."/>
        </authorList>
    </citation>
    <scope>NUCLEOTIDE SEQUENCE [LARGE SCALE GENOMIC DNA]</scope>
    <source>
        <strain evidence="6">ATCC 11503 / BCRC 21390 / CBS 2605 / JCM 1781 / NBRC 1676 / NRRL YB-4239</strain>
    </source>
</reference>
<dbReference type="FunCoup" id="A5E274">
    <property type="interactions" value="76"/>
</dbReference>
<feature type="compositionally biased region" description="Polar residues" evidence="2">
    <location>
        <begin position="1400"/>
        <end position="1409"/>
    </location>
</feature>
<dbReference type="EMBL" id="CH981528">
    <property type="protein sequence ID" value="EDK45532.1"/>
    <property type="molecule type" value="Genomic_DNA"/>
</dbReference>
<evidence type="ECO:0008006" key="7">
    <source>
        <dbReference type="Google" id="ProtNLM"/>
    </source>
</evidence>
<dbReference type="SUPFAM" id="SSF49562">
    <property type="entry name" value="C2 domain (Calcium/lipid-binding domain, CaLB)"/>
    <property type="match status" value="1"/>
</dbReference>
<feature type="domain" description="Ras-GAP" evidence="4">
    <location>
        <begin position="732"/>
        <end position="994"/>
    </location>
</feature>
<feature type="domain" description="C2" evidence="3">
    <location>
        <begin position="496"/>
        <end position="629"/>
    </location>
</feature>
<dbReference type="GO" id="GO:0007165">
    <property type="term" value="P:signal transduction"/>
    <property type="evidence" value="ECO:0007669"/>
    <property type="project" value="UniProtKB-ARBA"/>
</dbReference>
<feature type="compositionally biased region" description="Acidic residues" evidence="2">
    <location>
        <begin position="856"/>
        <end position="870"/>
    </location>
</feature>
<keyword evidence="6" id="KW-1185">Reference proteome</keyword>
<feature type="region of interest" description="Disordered" evidence="2">
    <location>
        <begin position="1379"/>
        <end position="1411"/>
    </location>
</feature>
<dbReference type="Gene3D" id="2.60.40.150">
    <property type="entry name" value="C2 domain"/>
    <property type="match status" value="1"/>
</dbReference>
<dbReference type="PROSITE" id="PS50004">
    <property type="entry name" value="C2"/>
    <property type="match status" value="1"/>
</dbReference>
<dbReference type="OMA" id="WFVGLNY"/>
<evidence type="ECO:0000313" key="5">
    <source>
        <dbReference type="EMBL" id="EDK45532.1"/>
    </source>
</evidence>
<name>A5E274_LODEL</name>
<dbReference type="GO" id="GO:0005096">
    <property type="term" value="F:GTPase activator activity"/>
    <property type="evidence" value="ECO:0007669"/>
    <property type="project" value="UniProtKB-KW"/>
</dbReference>
<dbReference type="InterPro" id="IPR023152">
    <property type="entry name" value="RasGAP_CS"/>
</dbReference>
<proteinExistence type="predicted"/>
<feature type="compositionally biased region" description="Gly residues" evidence="2">
    <location>
        <begin position="1302"/>
        <end position="1320"/>
    </location>
</feature>
<evidence type="ECO:0000259" key="3">
    <source>
        <dbReference type="PROSITE" id="PS50004"/>
    </source>
</evidence>
<dbReference type="InterPro" id="IPR008936">
    <property type="entry name" value="Rho_GTPase_activation_prot"/>
</dbReference>
<dbReference type="CDD" id="cd05137">
    <property type="entry name" value="RasGAP_CLA2_BUD2"/>
    <property type="match status" value="1"/>
</dbReference>
<dbReference type="CDD" id="cd00030">
    <property type="entry name" value="C2"/>
    <property type="match status" value="1"/>
</dbReference>
<dbReference type="SMART" id="SM00323">
    <property type="entry name" value="RasGAP"/>
    <property type="match status" value="1"/>
</dbReference>
<keyword evidence="1" id="KW-0343">GTPase activation</keyword>
<organism evidence="5 6">
    <name type="scientific">Lodderomyces elongisporus (strain ATCC 11503 / CBS 2605 / JCM 1781 / NBRC 1676 / NRRL YB-4239)</name>
    <name type="common">Yeast</name>
    <name type="synonym">Saccharomyces elongisporus</name>
    <dbReference type="NCBI Taxonomy" id="379508"/>
    <lineage>
        <taxon>Eukaryota</taxon>
        <taxon>Fungi</taxon>
        <taxon>Dikarya</taxon>
        <taxon>Ascomycota</taxon>
        <taxon>Saccharomycotina</taxon>
        <taxon>Pichiomycetes</taxon>
        <taxon>Debaryomycetaceae</taxon>
        <taxon>Candida/Lodderomyces clade</taxon>
        <taxon>Lodderomyces</taxon>
    </lineage>
</organism>
<dbReference type="Pfam" id="PF00616">
    <property type="entry name" value="RasGAP"/>
    <property type="match status" value="1"/>
</dbReference>
<dbReference type="eggNOG" id="KOG3508">
    <property type="taxonomic scope" value="Eukaryota"/>
</dbReference>
<dbReference type="InterPro" id="IPR035892">
    <property type="entry name" value="C2_domain_sf"/>
</dbReference>
<feature type="region of interest" description="Disordered" evidence="2">
    <location>
        <begin position="99"/>
        <end position="143"/>
    </location>
</feature>
<dbReference type="KEGG" id="lel:PVL30_004541"/>
<feature type="compositionally biased region" description="Polar residues" evidence="2">
    <location>
        <begin position="120"/>
        <end position="139"/>
    </location>
</feature>